<dbReference type="RefSeq" id="WP_151673837.1">
    <property type="nucleotide sequence ID" value="NZ_BKCG01000003.1"/>
</dbReference>
<reference evidence="1 2" key="1">
    <citation type="submission" date="2019-08" db="EMBL/GenBank/DDBJ databases">
        <title>Draft genome sequence of Ulvibacter marinus type strain NBRC 109484.</title>
        <authorList>
            <person name="Kawano K."/>
            <person name="Ushijima N."/>
            <person name="Kihara M."/>
            <person name="Itoh H."/>
        </authorList>
    </citation>
    <scope>NUCLEOTIDE SEQUENCE [LARGE SCALE GENOMIC DNA]</scope>
    <source>
        <strain evidence="1 2">NBRC 109484</strain>
    </source>
</reference>
<sequence length="360" mass="42810">MLTEILFFIKKRQTYVILISLYFFTIGCQDFQNDKLDYQLRDWLLDREKTIQLYNLVDANDCENAELLFKKLKGHEFIYSSSMYLARCYIAKNNKYALRYVKTAFDGGYNIKLLDSVKFKPIWQESKKYFNKANPLFWKNVDTSYFQKIENLVFLDQYIRRNKTDDYSNEVRQDSLSSEYLTNFCNVYGFPRTFYSNNFESYREIDPTILAIHSNDNHKEKIIQCAIESALDEKISWLIPIVITKSFYVAGKLKEKENPLFLLKFDNSNNINYTESLLQLYVISELYNKEMPSKIYIRPSKLNNHNVEIIEKQLKQIKNYLINNLNFDENNIQIINKISGMKAQGNINKNYLYTIQAVEL</sequence>
<accession>A0A5J4J107</accession>
<keyword evidence="2" id="KW-1185">Reference proteome</keyword>
<dbReference type="Proteomes" id="UP000326509">
    <property type="component" value="Unassembled WGS sequence"/>
</dbReference>
<evidence type="ECO:0000313" key="2">
    <source>
        <dbReference type="Proteomes" id="UP000326509"/>
    </source>
</evidence>
<evidence type="ECO:0000313" key="1">
    <source>
        <dbReference type="EMBL" id="GER59493.1"/>
    </source>
</evidence>
<protein>
    <submittedName>
        <fullName evidence="1">Uncharacterized protein</fullName>
    </submittedName>
</protein>
<gene>
    <name evidence="1" type="ORF">ULMA_16010</name>
</gene>
<organism evidence="1 2">
    <name type="scientific">Patiriisocius marinus</name>
    <dbReference type="NCBI Taxonomy" id="1397112"/>
    <lineage>
        <taxon>Bacteria</taxon>
        <taxon>Pseudomonadati</taxon>
        <taxon>Bacteroidota</taxon>
        <taxon>Flavobacteriia</taxon>
        <taxon>Flavobacteriales</taxon>
        <taxon>Flavobacteriaceae</taxon>
        <taxon>Patiriisocius</taxon>
    </lineage>
</organism>
<comment type="caution">
    <text evidence="1">The sequence shown here is derived from an EMBL/GenBank/DDBJ whole genome shotgun (WGS) entry which is preliminary data.</text>
</comment>
<dbReference type="AlphaFoldDB" id="A0A5J4J107"/>
<name>A0A5J4J107_9FLAO</name>
<proteinExistence type="predicted"/>
<dbReference type="EMBL" id="BKCG01000003">
    <property type="protein sequence ID" value="GER59493.1"/>
    <property type="molecule type" value="Genomic_DNA"/>
</dbReference>